<evidence type="ECO:0000313" key="4">
    <source>
        <dbReference type="Proteomes" id="UP001185028"/>
    </source>
</evidence>
<organism evidence="3 4">
    <name type="scientific">Paenibacillus hunanensis</name>
    <dbReference type="NCBI Taxonomy" id="539262"/>
    <lineage>
        <taxon>Bacteria</taxon>
        <taxon>Bacillati</taxon>
        <taxon>Bacillota</taxon>
        <taxon>Bacilli</taxon>
        <taxon>Bacillales</taxon>
        <taxon>Paenibacillaceae</taxon>
        <taxon>Paenibacillus</taxon>
    </lineage>
</organism>
<feature type="transmembrane region" description="Helical" evidence="2">
    <location>
        <begin position="6"/>
        <end position="23"/>
    </location>
</feature>
<keyword evidence="2" id="KW-0812">Transmembrane</keyword>
<name>A0ABU1IXY7_9BACL</name>
<dbReference type="EMBL" id="JAVDQH010000007">
    <property type="protein sequence ID" value="MDR6244121.1"/>
    <property type="molecule type" value="Genomic_DNA"/>
</dbReference>
<feature type="compositionally biased region" description="Polar residues" evidence="1">
    <location>
        <begin position="93"/>
        <end position="114"/>
    </location>
</feature>
<evidence type="ECO:0000256" key="1">
    <source>
        <dbReference type="SAM" id="MobiDB-lite"/>
    </source>
</evidence>
<accession>A0ABU1IXY7</accession>
<gene>
    <name evidence="3" type="ORF">JOC58_002014</name>
</gene>
<keyword evidence="2" id="KW-0472">Membrane</keyword>
<keyword evidence="4" id="KW-1185">Reference proteome</keyword>
<keyword evidence="2" id="KW-1133">Transmembrane helix</keyword>
<feature type="region of interest" description="Disordered" evidence="1">
    <location>
        <begin position="198"/>
        <end position="221"/>
    </location>
</feature>
<dbReference type="Proteomes" id="UP001185028">
    <property type="component" value="Unassembled WGS sequence"/>
</dbReference>
<feature type="compositionally biased region" description="Basic and acidic residues" evidence="1">
    <location>
        <begin position="66"/>
        <end position="79"/>
    </location>
</feature>
<protein>
    <submittedName>
        <fullName evidence="3">Uncharacterized protein</fullName>
    </submittedName>
</protein>
<sequence length="221" mass="24301">MVDFILRNLYIIVIIAFAIFTAISSRSGKNKSRNPRQGMPTFGGGPDTPGRRIPGSTQTTQEREEEAQRRYREAQREFDQGQMGRGPEEGSSRDTMSQEGTYRSEGPNTASDSAEGSRMEPAAAETEMGRTADQYRNEMQKRLDQLTSGMNDRLGRMDLSPTPSSSSIEVTGNTSSSTELRLDPAQAAQGVLWAEILSPPRSRHAGSFGRKTSREGQSTET</sequence>
<reference evidence="3 4" key="1">
    <citation type="submission" date="2023-07" db="EMBL/GenBank/DDBJ databases">
        <title>Genomic Encyclopedia of Type Strains, Phase IV (KMG-IV): sequencing the most valuable type-strain genomes for metagenomic binning, comparative biology and taxonomic classification.</title>
        <authorList>
            <person name="Goeker M."/>
        </authorList>
    </citation>
    <scope>NUCLEOTIDE SEQUENCE [LARGE SCALE GENOMIC DNA]</scope>
    <source>
        <strain evidence="3 4">DSM 22170</strain>
    </source>
</reference>
<feature type="compositionally biased region" description="Basic and acidic residues" evidence="1">
    <location>
        <begin position="127"/>
        <end position="144"/>
    </location>
</feature>
<evidence type="ECO:0000256" key="2">
    <source>
        <dbReference type="SAM" id="Phobius"/>
    </source>
</evidence>
<dbReference type="RefSeq" id="WP_188776350.1">
    <property type="nucleotide sequence ID" value="NZ_BMMB01000006.1"/>
</dbReference>
<proteinExistence type="predicted"/>
<comment type="caution">
    <text evidence="3">The sequence shown here is derived from an EMBL/GenBank/DDBJ whole genome shotgun (WGS) entry which is preliminary data.</text>
</comment>
<evidence type="ECO:0000313" key="3">
    <source>
        <dbReference type="EMBL" id="MDR6244121.1"/>
    </source>
</evidence>
<feature type="region of interest" description="Disordered" evidence="1">
    <location>
        <begin position="26"/>
        <end position="181"/>
    </location>
</feature>
<feature type="compositionally biased region" description="Polar residues" evidence="1">
    <location>
        <begin position="161"/>
        <end position="179"/>
    </location>
</feature>